<evidence type="ECO:0000313" key="1">
    <source>
        <dbReference type="EMBL" id="OAD69791.1"/>
    </source>
</evidence>
<reference evidence="2" key="1">
    <citation type="submission" date="2015-06" db="EMBL/GenBank/DDBJ databases">
        <title>Expansion of signal transduction pathways in fungi by whole-genome duplication.</title>
        <authorList>
            <consortium name="DOE Joint Genome Institute"/>
            <person name="Corrochano L.M."/>
            <person name="Kuo A."/>
            <person name="Marcet-Houben M."/>
            <person name="Polaino S."/>
            <person name="Salamov A."/>
            <person name="Villalobos J.M."/>
            <person name="Alvarez M.I."/>
            <person name="Avalos J."/>
            <person name="Benito E.P."/>
            <person name="Benoit I."/>
            <person name="Burger G."/>
            <person name="Camino L.P."/>
            <person name="Canovas D."/>
            <person name="Cerda-Olmedo E."/>
            <person name="Cheng J.-F."/>
            <person name="Dominguez A."/>
            <person name="Elias M."/>
            <person name="Eslava A.P."/>
            <person name="Glaser F."/>
            <person name="Grimwood J."/>
            <person name="Gutierrez G."/>
            <person name="Heitman J."/>
            <person name="Henrissat B."/>
            <person name="Iturriaga E.A."/>
            <person name="Lang B.F."/>
            <person name="Lavin J.L."/>
            <person name="Lee S."/>
            <person name="Li W."/>
            <person name="Lindquist E."/>
            <person name="Lopez-Garcia S."/>
            <person name="Luque E.M."/>
            <person name="Marcos A.T."/>
            <person name="Martin J."/>
            <person name="McCluskey K."/>
            <person name="Medina H.R."/>
            <person name="Miralles-Duran A."/>
            <person name="Miyazaki A."/>
            <person name="Munoz-Torres E."/>
            <person name="Oguiza J.A."/>
            <person name="Ohm R."/>
            <person name="Olmedo M."/>
            <person name="Orejas M."/>
            <person name="Ortiz-Castellanos L."/>
            <person name="Pisabarro A.G."/>
            <person name="Rodriguez-Romero J."/>
            <person name="Ruiz-Herrera J."/>
            <person name="Ruiz-Vazquez R."/>
            <person name="Sanz C."/>
            <person name="Schackwitz W."/>
            <person name="Schmutz J."/>
            <person name="Shahriari M."/>
            <person name="Shelest E."/>
            <person name="Silva-Franco F."/>
            <person name="Soanes D."/>
            <person name="Syed K."/>
            <person name="Tagua V.G."/>
            <person name="Talbot N.J."/>
            <person name="Thon M."/>
            <person name="De vries R.P."/>
            <person name="Wiebenga A."/>
            <person name="Yadav J.S."/>
            <person name="Braun E.L."/>
            <person name="Baker S."/>
            <person name="Garre V."/>
            <person name="Horwitz B."/>
            <person name="Torres-Martinez S."/>
            <person name="Idnurm A."/>
            <person name="Herrera-Estrella A."/>
            <person name="Gabaldon T."/>
            <person name="Grigoriev I.V."/>
        </authorList>
    </citation>
    <scope>NUCLEOTIDE SEQUENCE [LARGE SCALE GENOMIC DNA]</scope>
    <source>
        <strain evidence="2">NRRL 1555(-)</strain>
    </source>
</reference>
<accession>A0A162ZY45</accession>
<gene>
    <name evidence="1" type="ORF">PHYBLDRAFT_70560</name>
</gene>
<dbReference type="VEuPathDB" id="FungiDB:PHYBLDRAFT_70560"/>
<proteinExistence type="predicted"/>
<dbReference type="Proteomes" id="UP000077315">
    <property type="component" value="Unassembled WGS sequence"/>
</dbReference>
<organism evidence="1 2">
    <name type="scientific">Phycomyces blakesleeanus (strain ATCC 8743b / DSM 1359 / FGSC 10004 / NBRC 33097 / NRRL 1555)</name>
    <dbReference type="NCBI Taxonomy" id="763407"/>
    <lineage>
        <taxon>Eukaryota</taxon>
        <taxon>Fungi</taxon>
        <taxon>Fungi incertae sedis</taxon>
        <taxon>Mucoromycota</taxon>
        <taxon>Mucoromycotina</taxon>
        <taxon>Mucoromycetes</taxon>
        <taxon>Mucorales</taxon>
        <taxon>Phycomycetaceae</taxon>
        <taxon>Phycomyces</taxon>
    </lineage>
</organism>
<keyword evidence="2" id="KW-1185">Reference proteome</keyword>
<dbReference type="STRING" id="763407.A0A162ZY45"/>
<dbReference type="GeneID" id="29003205"/>
<sequence>MSPKIFTHTNVFKTVLSRHTRPNTELKAIMDDALTHIAMHKAQQQVIINKLDAIMATTNALQAQNSSLIEELRVANEYIGLLHNQLQLQAKVPGDTAFPTIVLQSMAIDLVEYVSAVGAAHSPATIPTPSPTTFLAAAKKTMDKILNHPKLTTAQTSRALQPESRPSAYAFVYLRCHHHLKYCQVPKLLRTLKIQQLRVLDIVFPERGSPLILCAPRLQEQNHAALDRHISVCEDRL</sequence>
<dbReference type="EMBL" id="KV440990">
    <property type="protein sequence ID" value="OAD69791.1"/>
    <property type="molecule type" value="Genomic_DNA"/>
</dbReference>
<dbReference type="AlphaFoldDB" id="A0A162ZY45"/>
<evidence type="ECO:0000313" key="2">
    <source>
        <dbReference type="Proteomes" id="UP000077315"/>
    </source>
</evidence>
<dbReference type="RefSeq" id="XP_018287831.1">
    <property type="nucleotide sequence ID" value="XM_018442299.1"/>
</dbReference>
<name>A0A162ZY45_PHYB8</name>
<protein>
    <submittedName>
        <fullName evidence="1">Uncharacterized protein</fullName>
    </submittedName>
</protein>
<dbReference type="InParanoid" id="A0A162ZY45"/>